<keyword evidence="6" id="KW-0418">Kinase</keyword>
<dbReference type="PANTHER" id="PTHR43851:SF3">
    <property type="entry name" value="COENZYME Q8"/>
    <property type="match status" value="1"/>
</dbReference>
<evidence type="ECO:0000256" key="3">
    <source>
        <dbReference type="ARBA" id="ARBA00022741"/>
    </source>
</evidence>
<proteinExistence type="inferred from homology"/>
<accession>A0A9X2L8Z0</accession>
<reference evidence="6" key="1">
    <citation type="submission" date="2022-07" db="EMBL/GenBank/DDBJ databases">
        <title>Parvularcula maris sp. nov., an algicidal bacterium isolated from seawater.</title>
        <authorList>
            <person name="Li F."/>
        </authorList>
    </citation>
    <scope>NUCLEOTIDE SEQUENCE</scope>
    <source>
        <strain evidence="6">BGMRC 0090</strain>
    </source>
</reference>
<keyword evidence="7" id="KW-1185">Reference proteome</keyword>
<dbReference type="Proteomes" id="UP001142610">
    <property type="component" value="Unassembled WGS sequence"/>
</dbReference>
<dbReference type="SUPFAM" id="SSF56112">
    <property type="entry name" value="Protein kinase-like (PK-like)"/>
    <property type="match status" value="1"/>
</dbReference>
<evidence type="ECO:0000256" key="4">
    <source>
        <dbReference type="ARBA" id="ARBA00022840"/>
    </source>
</evidence>
<keyword evidence="4" id="KW-0067">ATP-binding</keyword>
<dbReference type="InterPro" id="IPR011009">
    <property type="entry name" value="Kinase-like_dom_sf"/>
</dbReference>
<evidence type="ECO:0000313" key="7">
    <source>
        <dbReference type="Proteomes" id="UP001142610"/>
    </source>
</evidence>
<dbReference type="EMBL" id="JANIBC010000004">
    <property type="protein sequence ID" value="MCQ8185288.1"/>
    <property type="molecule type" value="Genomic_DNA"/>
</dbReference>
<dbReference type="RefSeq" id="WP_256619159.1">
    <property type="nucleotide sequence ID" value="NZ_JANIBC010000004.1"/>
</dbReference>
<evidence type="ECO:0000256" key="1">
    <source>
        <dbReference type="ARBA" id="ARBA00009670"/>
    </source>
</evidence>
<evidence type="ECO:0000256" key="2">
    <source>
        <dbReference type="ARBA" id="ARBA00022679"/>
    </source>
</evidence>
<evidence type="ECO:0000313" key="6">
    <source>
        <dbReference type="EMBL" id="MCQ8185288.1"/>
    </source>
</evidence>
<gene>
    <name evidence="6" type="ORF">NOG11_07775</name>
</gene>
<name>A0A9X2L8Z0_9PROT</name>
<dbReference type="CDD" id="cd13970">
    <property type="entry name" value="ABC1_ADCK3"/>
    <property type="match status" value="1"/>
</dbReference>
<dbReference type="InterPro" id="IPR051409">
    <property type="entry name" value="Atypical_kinase_ADCK"/>
</dbReference>
<feature type="domain" description="ABC1 atypical kinase-like" evidence="5">
    <location>
        <begin position="97"/>
        <end position="337"/>
    </location>
</feature>
<dbReference type="AlphaFoldDB" id="A0A9X2L8Z0"/>
<comment type="caution">
    <text evidence="6">The sequence shown here is derived from an EMBL/GenBank/DDBJ whole genome shotgun (WGS) entry which is preliminary data.</text>
</comment>
<sequence>MSRDRDSLAVPSRRLGRLARFTGLGTSIAGNMLAEGAKRVARGERPSVEGLLLTPANAQKLTDQLSQLRGAAMKVGQLLSIGGDDMLPPELAEILAKLRDQAHHMPPQQLRRVLNDAWGAGWMAKFEKFDPRPIAAASIGQVHRARTRDGRDLAIKVQYPGVRESIDSDVDNVLTLIKLSGQAPKGVDMKPVFTEAKAQLHEEADYLREGAMMARFGELLAGDDAFVVPSFHEDLTTKDVLAMSFEKGQPIEDLLSRDQAVRNHAVELLFDLVIRELFEFKLMQTDPNFANYRYRPETEEIVLLDFGATREIAPELSEGYRKLVGADLTGDWRAIDQAARSINLYSGELDKDQEAALEGMFLAAVEPLRHDGPYDFAASDVTLRLRDYGIALRETKFDHAPNPVVMFLHRKIGGMYMLATKLEANVNVRELLRRYGFD</sequence>
<evidence type="ECO:0000259" key="5">
    <source>
        <dbReference type="Pfam" id="PF03109"/>
    </source>
</evidence>
<keyword evidence="3" id="KW-0547">Nucleotide-binding</keyword>
<dbReference type="Pfam" id="PF03109">
    <property type="entry name" value="ABC1"/>
    <property type="match status" value="1"/>
</dbReference>
<protein>
    <submittedName>
        <fullName evidence="6">AarF/ABC1/UbiB kinase family protein</fullName>
    </submittedName>
</protein>
<organism evidence="6 7">
    <name type="scientific">Parvularcula maris</name>
    <dbReference type="NCBI Taxonomy" id="2965077"/>
    <lineage>
        <taxon>Bacteria</taxon>
        <taxon>Pseudomonadati</taxon>
        <taxon>Pseudomonadota</taxon>
        <taxon>Alphaproteobacteria</taxon>
        <taxon>Parvularculales</taxon>
        <taxon>Parvularculaceae</taxon>
        <taxon>Parvularcula</taxon>
    </lineage>
</organism>
<dbReference type="PANTHER" id="PTHR43851">
    <property type="match status" value="1"/>
</dbReference>
<comment type="similarity">
    <text evidence="1">Belongs to the protein kinase superfamily. ADCK protein kinase family.</text>
</comment>
<dbReference type="GO" id="GO:0016301">
    <property type="term" value="F:kinase activity"/>
    <property type="evidence" value="ECO:0007669"/>
    <property type="project" value="UniProtKB-KW"/>
</dbReference>
<dbReference type="InterPro" id="IPR034646">
    <property type="entry name" value="ADCK3_dom"/>
</dbReference>
<dbReference type="GO" id="GO:0005524">
    <property type="term" value="F:ATP binding"/>
    <property type="evidence" value="ECO:0007669"/>
    <property type="project" value="UniProtKB-KW"/>
</dbReference>
<dbReference type="InterPro" id="IPR004147">
    <property type="entry name" value="ABC1_dom"/>
</dbReference>
<keyword evidence="2" id="KW-0808">Transferase</keyword>
<dbReference type="GO" id="GO:0006744">
    <property type="term" value="P:ubiquinone biosynthetic process"/>
    <property type="evidence" value="ECO:0007669"/>
    <property type="project" value="TreeGrafter"/>
</dbReference>